<evidence type="ECO:0000313" key="3">
    <source>
        <dbReference type="Proteomes" id="UP000594263"/>
    </source>
</evidence>
<name>A0A7N0UFN5_KALFE</name>
<dbReference type="PANTHER" id="PTHR31374:SF119">
    <property type="entry name" value="SAUR-LIKE AUXIN-RESPONSIVE PROTEIN FAMILY"/>
    <property type="match status" value="1"/>
</dbReference>
<dbReference type="InterPro" id="IPR003676">
    <property type="entry name" value="SAUR_fam"/>
</dbReference>
<evidence type="ECO:0000256" key="1">
    <source>
        <dbReference type="ARBA" id="ARBA00006974"/>
    </source>
</evidence>
<accession>A0A7N0UFN5</accession>
<evidence type="ECO:0000313" key="2">
    <source>
        <dbReference type="EnsemblPlants" id="Kaladp0065s0056.1.v1.1"/>
    </source>
</evidence>
<dbReference type="GO" id="GO:0009733">
    <property type="term" value="P:response to auxin"/>
    <property type="evidence" value="ECO:0007669"/>
    <property type="project" value="InterPro"/>
</dbReference>
<dbReference type="Pfam" id="PF02519">
    <property type="entry name" value="Auxin_inducible"/>
    <property type="match status" value="1"/>
</dbReference>
<dbReference type="EnsemblPlants" id="Kaladp0065s0056.1.v1.1">
    <property type="protein sequence ID" value="Kaladp0065s0056.1.v1.1"/>
    <property type="gene ID" value="Kaladp0065s0056.v1.1"/>
</dbReference>
<proteinExistence type="inferred from homology"/>
<sequence length="155" mass="17829">MRRRRSETASLTECEHIVRLRQILKHWRSKAAHSCRRIPSDIPFGHIVVSVGANRTRFVIRATYLNHPVFEKLLSQAEEEFGFSNHGPLAIPCDELVFEEILRSISCSGPKVSSARSAGHDEPLRFCHMDVLNGVDYWTNSKPLLHRTLSRKINW</sequence>
<reference evidence="2" key="1">
    <citation type="submission" date="2021-01" db="UniProtKB">
        <authorList>
            <consortium name="EnsemblPlants"/>
        </authorList>
    </citation>
    <scope>IDENTIFICATION</scope>
</reference>
<dbReference type="Gramene" id="Kaladp0065s0056.1.v1.1">
    <property type="protein sequence ID" value="Kaladp0065s0056.1.v1.1"/>
    <property type="gene ID" value="Kaladp0065s0056.v1.1"/>
</dbReference>
<protein>
    <submittedName>
        <fullName evidence="2">Uncharacterized protein</fullName>
    </submittedName>
</protein>
<keyword evidence="3" id="KW-1185">Reference proteome</keyword>
<dbReference type="Proteomes" id="UP000594263">
    <property type="component" value="Unplaced"/>
</dbReference>
<organism evidence="2 3">
    <name type="scientific">Kalanchoe fedtschenkoi</name>
    <name type="common">Lavender scallops</name>
    <name type="synonym">South American air plant</name>
    <dbReference type="NCBI Taxonomy" id="63787"/>
    <lineage>
        <taxon>Eukaryota</taxon>
        <taxon>Viridiplantae</taxon>
        <taxon>Streptophyta</taxon>
        <taxon>Embryophyta</taxon>
        <taxon>Tracheophyta</taxon>
        <taxon>Spermatophyta</taxon>
        <taxon>Magnoliopsida</taxon>
        <taxon>eudicotyledons</taxon>
        <taxon>Gunneridae</taxon>
        <taxon>Pentapetalae</taxon>
        <taxon>Saxifragales</taxon>
        <taxon>Crassulaceae</taxon>
        <taxon>Kalanchoe</taxon>
    </lineage>
</organism>
<dbReference type="PANTHER" id="PTHR31374">
    <property type="entry name" value="AUXIN-INDUCED PROTEIN-LIKE-RELATED"/>
    <property type="match status" value="1"/>
</dbReference>
<comment type="similarity">
    <text evidence="1">Belongs to the ARG7 family.</text>
</comment>
<dbReference type="AlphaFoldDB" id="A0A7N0UFN5"/>